<evidence type="ECO:0000256" key="1">
    <source>
        <dbReference type="SAM" id="Coils"/>
    </source>
</evidence>
<dbReference type="KEGG" id="ovi:T265_13273"/>
<evidence type="ECO:0000313" key="5">
    <source>
        <dbReference type="Proteomes" id="UP000054324"/>
    </source>
</evidence>
<dbReference type="PANTHER" id="PTHR18863">
    <property type="entry name" value="TSEC-2-RELATED"/>
    <property type="match status" value="1"/>
</dbReference>
<feature type="region of interest" description="Disordered" evidence="2">
    <location>
        <begin position="617"/>
        <end position="637"/>
    </location>
</feature>
<evidence type="ECO:0000256" key="2">
    <source>
        <dbReference type="SAM" id="MobiDB-lite"/>
    </source>
</evidence>
<dbReference type="InterPro" id="IPR039139">
    <property type="entry name" value="CCDC170-like"/>
</dbReference>
<dbReference type="CTD" id="20327440"/>
<feature type="compositionally biased region" description="Polar residues" evidence="2">
    <location>
        <begin position="623"/>
        <end position="632"/>
    </location>
</feature>
<protein>
    <recommendedName>
        <fullName evidence="3">Reverse transcriptase domain-containing protein</fullName>
    </recommendedName>
</protein>
<feature type="coiled-coil region" evidence="1">
    <location>
        <begin position="342"/>
        <end position="369"/>
    </location>
</feature>
<dbReference type="STRING" id="6198.A0A074ZVL3"/>
<feature type="domain" description="Reverse transcriptase" evidence="3">
    <location>
        <begin position="880"/>
        <end position="973"/>
    </location>
</feature>
<evidence type="ECO:0000313" key="4">
    <source>
        <dbReference type="EMBL" id="KER29932.1"/>
    </source>
</evidence>
<dbReference type="PANTHER" id="PTHR18863:SF6">
    <property type="entry name" value="COILED-COIL DOMAIN-CONTAINING PROTEIN 170"/>
    <property type="match status" value="1"/>
</dbReference>
<dbReference type="InterPro" id="IPR000477">
    <property type="entry name" value="RT_dom"/>
</dbReference>
<dbReference type="RefSeq" id="XP_009166334.1">
    <property type="nucleotide sequence ID" value="XM_009168070.1"/>
</dbReference>
<name>A0A074ZVL3_OPIVI</name>
<dbReference type="Pfam" id="PF00078">
    <property type="entry name" value="RVT_1"/>
    <property type="match status" value="1"/>
</dbReference>
<evidence type="ECO:0000259" key="3">
    <source>
        <dbReference type="Pfam" id="PF00078"/>
    </source>
</evidence>
<accession>A0A074ZVL3</accession>
<dbReference type="OrthoDB" id="6271359at2759"/>
<feature type="non-terminal residue" evidence="4">
    <location>
        <position position="1"/>
    </location>
</feature>
<dbReference type="GeneID" id="20327440"/>
<gene>
    <name evidence="4" type="ORF">T265_13273</name>
</gene>
<keyword evidence="1" id="KW-0175">Coiled coil</keyword>
<proteinExistence type="predicted"/>
<feature type="coiled-coil region" evidence="1">
    <location>
        <begin position="203"/>
        <end position="279"/>
    </location>
</feature>
<reference evidence="4 5" key="1">
    <citation type="submission" date="2013-11" db="EMBL/GenBank/DDBJ databases">
        <title>Opisthorchis viverrini - life in the bile duct.</title>
        <authorList>
            <person name="Young N.D."/>
            <person name="Nagarajan N."/>
            <person name="Lin S.J."/>
            <person name="Korhonen P.K."/>
            <person name="Jex A.R."/>
            <person name="Hall R.S."/>
            <person name="Safavi-Hemami H."/>
            <person name="Kaewkong W."/>
            <person name="Bertrand D."/>
            <person name="Gao S."/>
            <person name="Seet Q."/>
            <person name="Wongkham S."/>
            <person name="Teh B.T."/>
            <person name="Wongkham C."/>
            <person name="Intapan P.M."/>
            <person name="Maleewong W."/>
            <person name="Yang X."/>
            <person name="Hu M."/>
            <person name="Wang Z."/>
            <person name="Hofmann A."/>
            <person name="Sternberg P.W."/>
            <person name="Tan P."/>
            <person name="Wang J."/>
            <person name="Gasser R.B."/>
        </authorList>
    </citation>
    <scope>NUCLEOTIDE SEQUENCE [LARGE SCALE GENOMIC DNA]</scope>
</reference>
<keyword evidence="5" id="KW-1185">Reference proteome</keyword>
<organism evidence="4 5">
    <name type="scientific">Opisthorchis viverrini</name>
    <name type="common">Southeast Asian liver fluke</name>
    <dbReference type="NCBI Taxonomy" id="6198"/>
    <lineage>
        <taxon>Eukaryota</taxon>
        <taxon>Metazoa</taxon>
        <taxon>Spiralia</taxon>
        <taxon>Lophotrochozoa</taxon>
        <taxon>Platyhelminthes</taxon>
        <taxon>Trematoda</taxon>
        <taxon>Digenea</taxon>
        <taxon>Opisthorchiida</taxon>
        <taxon>Opisthorchiata</taxon>
        <taxon>Opisthorchiidae</taxon>
        <taxon>Opisthorchis</taxon>
    </lineage>
</organism>
<dbReference type="Proteomes" id="UP000054324">
    <property type="component" value="Unassembled WGS sequence"/>
</dbReference>
<sequence>RLNSVNFVQPSPKYIEAGGRSAEKLEQIRSQVEKLHQVVDENRGIIHEKNTIICDLRAENEKFRVDNLRSTQRTDELEQQVEKQVEIINSYKAAEEQHDKIIHMIQQDMKAKNNKLLILMSQLRSSEARFAERLASEEFRIKSLEGALADLSHVLECEPTAEQCILKVTELVRKICAYKTQLDQREDAIQAFEYEQRASRETILRLSGELTKEKNEKASANEDSRKAREELVKTQSAHEQCGHHICLLEGRINDLANSLQAARREAEEKDKMFALLNEAETKLQSKKILSASSCGRSGGSNDGTQPADIEAFRAFLKNVAELFEIPNGEDSIGIVSFVWNRIQEMRDDIRKYSDRMKELQTDVARLSQLQTSLHENEHSSKQRIQSLEEQRASDGAIIDGLRAERNQLHDLLCKFALAMKFEEPIAETETDIVGQTLIARITQLQQGNTEKLAKQRIHITKLQRELRESKELVESLELQVSIMKRRLAEAQEHRFQNIAPASQTPMTLAASEKERNRLVKQLKQTRDDADKLREEIVLLKARLLESSQEKLRQTEQGKVLKVTQIRMNETNRNFEEQKQEALKLRTELDQWKKRYNTEVKRLQDRLTEAERELVNTKEALEINRNSTEQPSATGGKPQFKNTVHSGAHRMIPITSCCLYTLRFASLQALASQQEAAQQYQFELAQQLSTVRQYCGGSEHVDEAWQNVKRAMLTEFSAVCQTSPIRPQDHWIPSRSLSIIDARKSIRACKPPKHQTVRSLRKDREIWRTSKARELKKDFAAGNGRAVYQLIRSTGPRKATVSETIMGKDGSLIHSQRNLTAKIDRTLRRTVQLVPATRPVEIVHTGEWNLDIDHPSDEEIKYEISAVKREASGPDGLKLSSEFTTSSGVRQGCTLSPFLFNFVIDAITEDSLPTSNACGVEVLPGPPLTDIQYADDIALLGSGPVVLQTILNNLNNSASRFDMRFTPAKCKVILQDWVGSNASLMLADEPIEVVGKFVYLSSCISPGGLLSLVSKKQVVQYFRRTTIAQQYQFELAQQLSTVRQYCGGSEHVDEAWQNVKRAMLTEFSAVCQTSPIRPQDHWIPSRSLSIIDARKSIRACKPPKHQTVRSLRKDREIWRTSKARELKKDFAAGNGRAVYQLIRSTGPRKATVSETIMGKDGSLIHSQRNLTAKIDRTLRRTVQLVPATRPVEIVHTGEWNLDIDHPSDEEIKYEISALLNFRSLIARHLGLDSEHLSVPDYEILVKLNKLISSNHTVTNRLLATENALTLVDGSFKGKEYQALVKDSAMAGHALDTGRSIDLENVDILSRGLRFTPQRLVDEAVEIAKHPSVNRIEGVELANVWRAVLDQPR</sequence>
<dbReference type="EMBL" id="KL596669">
    <property type="protein sequence ID" value="KER29932.1"/>
    <property type="molecule type" value="Genomic_DNA"/>
</dbReference>